<accession>A0A6C0LW53</accession>
<proteinExistence type="predicted"/>
<evidence type="ECO:0000313" key="1">
    <source>
        <dbReference type="EMBL" id="QHU34238.1"/>
    </source>
</evidence>
<organism evidence="1">
    <name type="scientific">viral metagenome</name>
    <dbReference type="NCBI Taxonomy" id="1070528"/>
    <lineage>
        <taxon>unclassified sequences</taxon>
        <taxon>metagenomes</taxon>
        <taxon>organismal metagenomes</taxon>
    </lineage>
</organism>
<dbReference type="AlphaFoldDB" id="A0A6C0LW53"/>
<dbReference type="EMBL" id="MN740568">
    <property type="protein sequence ID" value="QHU34238.1"/>
    <property type="molecule type" value="Genomic_DNA"/>
</dbReference>
<protein>
    <submittedName>
        <fullName evidence="1">Uncharacterized protein</fullName>
    </submittedName>
</protein>
<name>A0A6C0LW53_9ZZZZ</name>
<reference evidence="1" key="1">
    <citation type="journal article" date="2020" name="Nature">
        <title>Giant virus diversity and host interactions through global metagenomics.</title>
        <authorList>
            <person name="Schulz F."/>
            <person name="Roux S."/>
            <person name="Paez-Espino D."/>
            <person name="Jungbluth S."/>
            <person name="Walsh D.A."/>
            <person name="Denef V.J."/>
            <person name="McMahon K.D."/>
            <person name="Konstantinidis K.T."/>
            <person name="Eloe-Fadrosh E.A."/>
            <person name="Kyrpides N.C."/>
            <person name="Woyke T."/>
        </authorList>
    </citation>
    <scope>NUCLEOTIDE SEQUENCE</scope>
    <source>
        <strain evidence="1">GVMAG-S-1016713-123</strain>
    </source>
</reference>
<sequence length="80" mass="9295">MSVHADTELPVINVFPFHTISNRDEDIMSRGPYYKVRDLDGEAVSLCQAKIWHGNNGEYMKPRKYHLRDDRICLLGCMIL</sequence>